<organism evidence="2">
    <name type="scientific">bioreactor metagenome</name>
    <dbReference type="NCBI Taxonomy" id="1076179"/>
    <lineage>
        <taxon>unclassified sequences</taxon>
        <taxon>metagenomes</taxon>
        <taxon>ecological metagenomes</taxon>
    </lineage>
</organism>
<proteinExistence type="predicted"/>
<keyword evidence="1" id="KW-0812">Transmembrane</keyword>
<comment type="caution">
    <text evidence="2">The sequence shown here is derived from an EMBL/GenBank/DDBJ whole genome shotgun (WGS) entry which is preliminary data.</text>
</comment>
<name>A0A645J815_9ZZZZ</name>
<keyword evidence="1" id="KW-1133">Transmembrane helix</keyword>
<sequence length="57" mass="6210">MGQDENRYANDLDYLGAAVAVSGVLFACAARCVRRPGAHRRFDFDVRLGVLHAAFGL</sequence>
<feature type="transmembrane region" description="Helical" evidence="1">
    <location>
        <begin position="14"/>
        <end position="33"/>
    </location>
</feature>
<evidence type="ECO:0000256" key="1">
    <source>
        <dbReference type="SAM" id="Phobius"/>
    </source>
</evidence>
<keyword evidence="1" id="KW-0472">Membrane</keyword>
<dbReference type="PROSITE" id="PS51257">
    <property type="entry name" value="PROKAR_LIPOPROTEIN"/>
    <property type="match status" value="1"/>
</dbReference>
<protein>
    <submittedName>
        <fullName evidence="2">Uncharacterized protein</fullName>
    </submittedName>
</protein>
<gene>
    <name evidence="2" type="ORF">SDC9_206993</name>
</gene>
<dbReference type="EMBL" id="VSSQ01133089">
    <property type="protein sequence ID" value="MPN59272.1"/>
    <property type="molecule type" value="Genomic_DNA"/>
</dbReference>
<evidence type="ECO:0000313" key="2">
    <source>
        <dbReference type="EMBL" id="MPN59272.1"/>
    </source>
</evidence>
<dbReference type="AlphaFoldDB" id="A0A645J815"/>
<accession>A0A645J815</accession>
<reference evidence="2" key="1">
    <citation type="submission" date="2019-08" db="EMBL/GenBank/DDBJ databases">
        <authorList>
            <person name="Kucharzyk K."/>
            <person name="Murdoch R.W."/>
            <person name="Higgins S."/>
            <person name="Loffler F."/>
        </authorList>
    </citation>
    <scope>NUCLEOTIDE SEQUENCE</scope>
</reference>